<protein>
    <submittedName>
        <fullName evidence="3">Diguanylate cyclase (GGDEF)-like protein</fullName>
    </submittedName>
</protein>
<dbReference type="Gene3D" id="6.10.340.10">
    <property type="match status" value="1"/>
</dbReference>
<feature type="domain" description="GGDEF" evidence="2">
    <location>
        <begin position="404"/>
        <end position="533"/>
    </location>
</feature>
<keyword evidence="1" id="KW-1133">Transmembrane helix</keyword>
<dbReference type="CDD" id="cd01949">
    <property type="entry name" value="GGDEF"/>
    <property type="match status" value="1"/>
</dbReference>
<dbReference type="NCBIfam" id="TIGR00254">
    <property type="entry name" value="GGDEF"/>
    <property type="match status" value="1"/>
</dbReference>
<dbReference type="PROSITE" id="PS50887">
    <property type="entry name" value="GGDEF"/>
    <property type="match status" value="1"/>
</dbReference>
<feature type="transmembrane region" description="Helical" evidence="1">
    <location>
        <begin position="286"/>
        <end position="312"/>
    </location>
</feature>
<evidence type="ECO:0000313" key="4">
    <source>
        <dbReference type="Proteomes" id="UP000294614"/>
    </source>
</evidence>
<dbReference type="EMBL" id="SMGG01000004">
    <property type="protein sequence ID" value="TCK61070.1"/>
    <property type="molecule type" value="Genomic_DNA"/>
</dbReference>
<dbReference type="Gene3D" id="3.30.70.270">
    <property type="match status" value="1"/>
</dbReference>
<proteinExistence type="predicted"/>
<dbReference type="Pfam" id="PF00990">
    <property type="entry name" value="GGDEF"/>
    <property type="match status" value="1"/>
</dbReference>
<dbReference type="CDD" id="cd18774">
    <property type="entry name" value="PDC2_HK_sensor"/>
    <property type="match status" value="1"/>
</dbReference>
<dbReference type="Gene3D" id="3.30.450.20">
    <property type="entry name" value="PAS domain"/>
    <property type="match status" value="1"/>
</dbReference>
<dbReference type="InterPro" id="IPR029787">
    <property type="entry name" value="Nucleotide_cyclase"/>
</dbReference>
<keyword evidence="1" id="KW-0812">Transmembrane</keyword>
<gene>
    <name evidence="3" type="ORF">C8D98_1952</name>
</gene>
<name>A0A4R1KAJ9_9BACT</name>
<evidence type="ECO:0000313" key="3">
    <source>
        <dbReference type="EMBL" id="TCK61070.1"/>
    </source>
</evidence>
<dbReference type="OrthoDB" id="9759607at2"/>
<dbReference type="SMART" id="SM00267">
    <property type="entry name" value="GGDEF"/>
    <property type="match status" value="1"/>
</dbReference>
<reference evidence="3 4" key="1">
    <citation type="submission" date="2019-03" db="EMBL/GenBank/DDBJ databases">
        <title>Genomic Encyclopedia of Type Strains, Phase IV (KMG-IV): sequencing the most valuable type-strain genomes for metagenomic binning, comparative biology and taxonomic classification.</title>
        <authorList>
            <person name="Goeker M."/>
        </authorList>
    </citation>
    <scope>NUCLEOTIDE SEQUENCE [LARGE SCALE GENOMIC DNA]</scope>
    <source>
        <strain evidence="3 4">DSM 24984</strain>
    </source>
</reference>
<dbReference type="RefSeq" id="WP_132873922.1">
    <property type="nucleotide sequence ID" value="NZ_SMGG01000004.1"/>
</dbReference>
<keyword evidence="1" id="KW-0472">Membrane</keyword>
<sequence length="533" mass="59033">MGIRKKVTFIICLLCISLTTTVCIIAGLITTSDKKTDIGSSLAETAFLTSEKLDRYMWSRYSEIKTFSQVDSLVSVDNQQTTRDVLNNLQSNIPAFSWIGLTDIKGKVVASTGSILEGVDISMRPVFKEGIKGEFLGDVHDAVLLSKLLPNPTGEPMKFVDVSFAISDIDGEKRGVLATHLSWEWVREVQRRVIALEKHKRNLQVYIVSLNGNTVLLGPEKSIGKTLNIETVDTARTKKNGWAVERLPDGKEYLIGYSFSNGYYEYKGFGWTVLTIQPLQEAYKPVVMNILFIAITGVVFTLLFSIGGWYFAGTIAEPLVFAAEAADKLRFGDVAPIPVYKGVKEAEALCRSINELIFSLSDAEKRLDKMQYAAHTDRLTGLPNRAALDEYIVKTTALAARNEKPLEFLYIDLDGFKPINDKYGHTAGDLVLIEVGKRLNECIRKEEIVARIGGDEFVAIIYSDESNAGESVAQRILNALTSPFDIGTMEVSAGCSIGISRWNKDLSVKAVLENADKALYMSKKSGKNRFTRL</sequence>
<dbReference type="InterPro" id="IPR043128">
    <property type="entry name" value="Rev_trsase/Diguanyl_cyclase"/>
</dbReference>
<dbReference type="PANTHER" id="PTHR46663:SF2">
    <property type="entry name" value="GGDEF DOMAIN-CONTAINING PROTEIN"/>
    <property type="match status" value="1"/>
</dbReference>
<dbReference type="PANTHER" id="PTHR46663">
    <property type="entry name" value="DIGUANYLATE CYCLASE DGCT-RELATED"/>
    <property type="match status" value="1"/>
</dbReference>
<dbReference type="Proteomes" id="UP000294614">
    <property type="component" value="Unassembled WGS sequence"/>
</dbReference>
<dbReference type="InterPro" id="IPR000160">
    <property type="entry name" value="GGDEF_dom"/>
</dbReference>
<comment type="caution">
    <text evidence="3">The sequence shown here is derived from an EMBL/GenBank/DDBJ whole genome shotgun (WGS) entry which is preliminary data.</text>
</comment>
<dbReference type="InterPro" id="IPR052163">
    <property type="entry name" value="DGC-Regulatory_Protein"/>
</dbReference>
<evidence type="ECO:0000259" key="2">
    <source>
        <dbReference type="PROSITE" id="PS50887"/>
    </source>
</evidence>
<keyword evidence="4" id="KW-1185">Reference proteome</keyword>
<dbReference type="FunFam" id="3.30.70.270:FF:000001">
    <property type="entry name" value="Diguanylate cyclase domain protein"/>
    <property type="match status" value="1"/>
</dbReference>
<accession>A0A4R1KAJ9</accession>
<dbReference type="SUPFAM" id="SSF55073">
    <property type="entry name" value="Nucleotide cyclase"/>
    <property type="match status" value="1"/>
</dbReference>
<dbReference type="AlphaFoldDB" id="A0A4R1KAJ9"/>
<dbReference type="GO" id="GO:0003824">
    <property type="term" value="F:catalytic activity"/>
    <property type="evidence" value="ECO:0007669"/>
    <property type="project" value="UniProtKB-ARBA"/>
</dbReference>
<evidence type="ECO:0000256" key="1">
    <source>
        <dbReference type="SAM" id="Phobius"/>
    </source>
</evidence>
<organism evidence="3 4">
    <name type="scientific">Seleniivibrio woodruffii</name>
    <dbReference type="NCBI Taxonomy" id="1078050"/>
    <lineage>
        <taxon>Bacteria</taxon>
        <taxon>Pseudomonadati</taxon>
        <taxon>Deferribacterota</taxon>
        <taxon>Deferribacteres</taxon>
        <taxon>Deferribacterales</taxon>
        <taxon>Geovibrionaceae</taxon>
        <taxon>Seleniivibrio</taxon>
    </lineage>
</organism>